<dbReference type="EMBL" id="AP026708">
    <property type="protein sequence ID" value="BDQ33771.1"/>
    <property type="molecule type" value="Genomic_DNA"/>
</dbReference>
<accession>A0ABM8AQT3</accession>
<keyword evidence="2" id="KW-1185">Reference proteome</keyword>
<reference evidence="1" key="1">
    <citation type="submission" date="2022-08" db="EMBL/GenBank/DDBJ databases">
        <title>Genome Sequence of the sulphate-reducing bacterium, Pseudodesulfovibrio portus JCM14722.</title>
        <authorList>
            <person name="Kondo R."/>
            <person name="Kataoka T."/>
        </authorList>
    </citation>
    <scope>NUCLEOTIDE SEQUENCE</scope>
    <source>
        <strain evidence="1">JCM 14722</strain>
    </source>
</reference>
<organism evidence="1 2">
    <name type="scientific">Pseudodesulfovibrio portus</name>
    <dbReference type="NCBI Taxonomy" id="231439"/>
    <lineage>
        <taxon>Bacteria</taxon>
        <taxon>Pseudomonadati</taxon>
        <taxon>Thermodesulfobacteriota</taxon>
        <taxon>Desulfovibrionia</taxon>
        <taxon>Desulfovibrionales</taxon>
        <taxon>Desulfovibrionaceae</taxon>
    </lineage>
</organism>
<gene>
    <name evidence="1" type="ORF">JCM14722_13130</name>
</gene>
<proteinExistence type="predicted"/>
<dbReference type="Pfam" id="PF13801">
    <property type="entry name" value="Metal_resist"/>
    <property type="match status" value="1"/>
</dbReference>
<evidence type="ECO:0000313" key="1">
    <source>
        <dbReference type="EMBL" id="BDQ33771.1"/>
    </source>
</evidence>
<evidence type="ECO:0000313" key="2">
    <source>
        <dbReference type="Proteomes" id="UP001061361"/>
    </source>
</evidence>
<dbReference type="Gene3D" id="1.20.120.1490">
    <property type="match status" value="1"/>
</dbReference>
<dbReference type="Proteomes" id="UP001061361">
    <property type="component" value="Chromosome"/>
</dbReference>
<name>A0ABM8AQT3_9BACT</name>
<evidence type="ECO:0008006" key="3">
    <source>
        <dbReference type="Google" id="ProtNLM"/>
    </source>
</evidence>
<protein>
    <recommendedName>
        <fullName evidence="3">Zinc resistance-associated protein</fullName>
    </recommendedName>
</protein>
<dbReference type="InterPro" id="IPR025961">
    <property type="entry name" value="Metal_resist"/>
</dbReference>
<sequence length="174" mass="18503">MAQSGSMPGPGSGMGYGGMGSGGGKGYGGMWRGYQATPGQQEAFRKITEKYQPQFIKLADKLWAKRAQLNGALAQEKIDRQQAKAFAKEAGDLLAQSYELQVEMLADMREQGLSYFGMGMMHGGMMGGGMMDMMHGGMMGGMMNMMMGGGQRYYGDGQPGPGGYGNMPGPGMMQ</sequence>